<proteinExistence type="predicted"/>
<name>A0A6P6G788_ZIZJJ</name>
<evidence type="ECO:0000313" key="1">
    <source>
        <dbReference type="Proteomes" id="UP001652623"/>
    </source>
</evidence>
<evidence type="ECO:0000313" key="2">
    <source>
        <dbReference type="RefSeq" id="XP_024930009.2"/>
    </source>
</evidence>
<keyword evidence="1" id="KW-1185">Reference proteome</keyword>
<dbReference type="RefSeq" id="XP_024930009.2">
    <property type="nucleotide sequence ID" value="XM_025074241.2"/>
</dbReference>
<gene>
    <name evidence="2" type="primary">LOC112491787</name>
</gene>
<dbReference type="KEGG" id="zju:112491787"/>
<sequence>MAPYEALYGRKCRSPVHLDDVGERKKLGPEIVQNTSEVIIKIKERMKAAQIRYKSYADNRRKDLEFSTRDMVFLKVAPMKGVMRLALPPALSGMHNVFHVSMLHKYVHDPSHVVSFEPLQINMDLTYEELPLRIVDQKEKELCTKKTPLVKVLWRNHSVEKATRECEDKICKKYLHLFDS</sequence>
<dbReference type="InParanoid" id="A0A6P6G788"/>
<reference evidence="2" key="2">
    <citation type="submission" date="2025-08" db="UniProtKB">
        <authorList>
            <consortium name="RefSeq"/>
        </authorList>
    </citation>
    <scope>IDENTIFICATION</scope>
    <source>
        <tissue evidence="2">Seedling</tissue>
    </source>
</reference>
<dbReference type="PANTHER" id="PTHR46148">
    <property type="entry name" value="CHROMO DOMAIN-CONTAINING PROTEIN"/>
    <property type="match status" value="1"/>
</dbReference>
<dbReference type="GeneID" id="112491787"/>
<dbReference type="PANTHER" id="PTHR46148:SF60">
    <property type="entry name" value="CHROMO DOMAIN-CONTAINING PROTEIN"/>
    <property type="match status" value="1"/>
</dbReference>
<accession>A0A6P6G788</accession>
<protein>
    <submittedName>
        <fullName evidence="2">Uncharacterized protein LOC112491787</fullName>
    </submittedName>
</protein>
<organism evidence="1 2">
    <name type="scientific">Ziziphus jujuba</name>
    <name type="common">Chinese jujube</name>
    <name type="synonym">Ziziphus sativa</name>
    <dbReference type="NCBI Taxonomy" id="326968"/>
    <lineage>
        <taxon>Eukaryota</taxon>
        <taxon>Viridiplantae</taxon>
        <taxon>Streptophyta</taxon>
        <taxon>Embryophyta</taxon>
        <taxon>Tracheophyta</taxon>
        <taxon>Spermatophyta</taxon>
        <taxon>Magnoliopsida</taxon>
        <taxon>eudicotyledons</taxon>
        <taxon>Gunneridae</taxon>
        <taxon>Pentapetalae</taxon>
        <taxon>rosids</taxon>
        <taxon>fabids</taxon>
        <taxon>Rosales</taxon>
        <taxon>Rhamnaceae</taxon>
        <taxon>Paliureae</taxon>
        <taxon>Ziziphus</taxon>
    </lineage>
</organism>
<dbReference type="AlphaFoldDB" id="A0A6P6G788"/>
<reference evidence="1" key="1">
    <citation type="submission" date="2025-05" db="UniProtKB">
        <authorList>
            <consortium name="RefSeq"/>
        </authorList>
    </citation>
    <scope>NUCLEOTIDE SEQUENCE [LARGE SCALE GENOMIC DNA]</scope>
</reference>
<dbReference type="Proteomes" id="UP001652623">
    <property type="component" value="Chromosome 2"/>
</dbReference>